<reference evidence="2" key="1">
    <citation type="submission" date="2015-01" db="EMBL/GenBank/DDBJ databases">
        <title>Flavisolibacter sp./LCS9/ whole genome sequencing.</title>
        <authorList>
            <person name="Kim M.K."/>
            <person name="Srinivasan S."/>
            <person name="Lee J.-J."/>
        </authorList>
    </citation>
    <scope>NUCLEOTIDE SEQUENCE [LARGE SCALE GENOMIC DNA]</scope>
    <source>
        <strain evidence="2">LCS9</strain>
    </source>
</reference>
<dbReference type="OrthoDB" id="675724at2"/>
<reference evidence="1 2" key="2">
    <citation type="journal article" date="2016" name="Int. J. Syst. Evol. Microbiol.">
        <title>Flavisolibacter tropicus sp. nov., isolated from tropical soil.</title>
        <authorList>
            <person name="Lee J.J."/>
            <person name="Kang M.S."/>
            <person name="Kim G.S."/>
            <person name="Lee C.S."/>
            <person name="Lim S."/>
            <person name="Lee J."/>
            <person name="Roh S.H."/>
            <person name="Kang H."/>
            <person name="Ha J.M."/>
            <person name="Bae S."/>
            <person name="Jung H.Y."/>
            <person name="Kim M.K."/>
        </authorList>
    </citation>
    <scope>NUCLEOTIDE SEQUENCE [LARGE SCALE GENOMIC DNA]</scope>
    <source>
        <strain evidence="1 2">LCS9</strain>
    </source>
</reference>
<dbReference type="EMBL" id="CP011390">
    <property type="protein sequence ID" value="ANE52950.1"/>
    <property type="molecule type" value="Genomic_DNA"/>
</dbReference>
<organism evidence="1 2">
    <name type="scientific">Flavisolibacter tropicus</name>
    <dbReference type="NCBI Taxonomy" id="1492898"/>
    <lineage>
        <taxon>Bacteria</taxon>
        <taxon>Pseudomonadati</taxon>
        <taxon>Bacteroidota</taxon>
        <taxon>Chitinophagia</taxon>
        <taxon>Chitinophagales</taxon>
        <taxon>Chitinophagaceae</taxon>
        <taxon>Flavisolibacter</taxon>
    </lineage>
</organism>
<evidence type="ECO:0000313" key="1">
    <source>
        <dbReference type="EMBL" id="ANE52950.1"/>
    </source>
</evidence>
<dbReference type="Proteomes" id="UP000077177">
    <property type="component" value="Chromosome"/>
</dbReference>
<keyword evidence="2" id="KW-1185">Reference proteome</keyword>
<sequence>MSQAFVKESEEQWLHEIAPTLPALVIYLTRENNGIRVYEKEHLVDPKTGKDVYRMSNGLSYSKDSEGRWCII</sequence>
<name>A0A172U0V4_9BACT</name>
<dbReference type="RefSeq" id="WP_066408315.1">
    <property type="nucleotide sequence ID" value="NZ_CP011390.1"/>
</dbReference>
<gene>
    <name evidence="1" type="ORF">SY85_23210</name>
</gene>
<accession>A0A172U0V4</accession>
<protein>
    <submittedName>
        <fullName evidence="1">Uncharacterized protein</fullName>
    </submittedName>
</protein>
<dbReference type="KEGG" id="fla:SY85_23210"/>
<evidence type="ECO:0000313" key="2">
    <source>
        <dbReference type="Proteomes" id="UP000077177"/>
    </source>
</evidence>
<dbReference type="AlphaFoldDB" id="A0A172U0V4"/>
<proteinExistence type="predicted"/>